<comment type="caution">
    <text evidence="2">The sequence shown here is derived from an EMBL/GenBank/DDBJ whole genome shotgun (WGS) entry which is preliminary data.</text>
</comment>
<sequence length="1147" mass="136644">MEETTTMGKGVAYDHTLFKDKHYFAGYLNLAVNNIENVFKTVYKNRFDIKQHNLYKILDSLDGQISEPDYIERVSFLKQYFPVLHYLDLHPDNKRFTKEEDKVKARRRYLINNLRLLIETLSKLRDFYTHYYHKPLSIEQNTFSLIDNIFLNVVIDVKRQKKKNDHTRQLLKDSLKEEMDILYQKTKASLKEKQKENTRIKLDSETINNTIFNNSFSHLIYRRKKADNDILSASCKSEYKGEPTENGINVSVDGLLFFLGIFLSRKESNDLRGRIKGFKGTVIKDLPDFPNEKNNSLKFMATHWVFTYLNIKPIKQKLNTNFSRETLLLQIVDELTKIPNEIYRNLCFKKQQEFVEDINEYIKEGDDIDTLNSSTVIHPVIRKRYENKFNYFVLRYLDEFVSFNSLRFQIYLGNYVHHIQRKKLSGTEYETERVIKEKINVFGKLSEVSNIKGDYFIQNNPDNEALGWEIYPNPSYNFTGNNIPIYFDINDQDKEKINEYKSIRNFSEKRILRKKNKKNKQEIFDLINNTLTTRVFTAEPTAILSLNELPALLYTILCENKTASEIENLLRRTYLKRLNTIKNYQPGTLPQSKITKNLNKSTNQESLDVSKLIKAMKHEISISNEKLTLIKKNQNEVKDTSHRRKYVFNSKELGIEATWLANDLKRFMPKKVRENWKGYMHSQLQNSIAYYSQKPKEALSILSSVWNFNDDNYIWNEGIKKAFNEKEFEKFYCKYLASRNKTLEKLKENLDNLEYKTDKRKLDKFIKQQNLDCLFHIRTYTIDSTQEQINKLLAKPLVFPRGIFDSKPTFVKNESVTEKPELFADWYTYTYKEHPLQEFYSFTKDYECNFKKEKLTVKEFVKNQEQLNPEEQLNLFKLKEDLSIKCIKNQDLFLKLVVDNIYNKIFEYNIDISLKNLYISRKERIAIGLKAKELNQINDSYIWGKTILYQDKQIRETKVQLKDINKIKRFLEEDKVKQILSYDINKQWEIEELKYELYIKPNSYEVIRREKLFKAIQEFESYILTINNFDGSNHPSILEYNSNPRFKHYVVNGLLLKKGLATNEEIEWLLAKGQKEFNTFDKSIVEKPEIIQKAFLLVLIRNKFAHSQLPIKEYYEMIRSYTKNIENLNTTEIIFQFTTNTINELKR</sequence>
<dbReference type="EMBL" id="JUIW01000010">
    <property type="protein sequence ID" value="RYJ41573.1"/>
    <property type="molecule type" value="Genomic_DNA"/>
</dbReference>
<dbReference type="OrthoDB" id="613399at2"/>
<dbReference type="CDD" id="cd20478">
    <property type="entry name" value="Cas13b_Bz-like"/>
    <property type="match status" value="1"/>
</dbReference>
<accession>A0A444W715</accession>
<dbReference type="RefSeq" id="WP_129752028.1">
    <property type="nucleotide sequence ID" value="NZ_JUIW01000010.1"/>
</dbReference>
<reference evidence="2 3" key="1">
    <citation type="submission" date="2014-12" db="EMBL/GenBank/DDBJ databases">
        <title>Genome sequence of Flavobacterium beibuense RSKm HC5.</title>
        <authorList>
            <person name="Kim J.F."/>
            <person name="Song J.Y."/>
            <person name="Kwak M.-J."/>
            <person name="Lee S.-W."/>
        </authorList>
    </citation>
    <scope>NUCLEOTIDE SEQUENCE [LARGE SCALE GENOMIC DNA]</scope>
    <source>
        <strain evidence="2 3">RSKm HC5</strain>
    </source>
</reference>
<organism evidence="2 3">
    <name type="scientific">Flavobacterium beibuense</name>
    <dbReference type="NCBI Taxonomy" id="657326"/>
    <lineage>
        <taxon>Bacteria</taxon>
        <taxon>Pseudomonadati</taxon>
        <taxon>Bacteroidota</taxon>
        <taxon>Flavobacteriia</taxon>
        <taxon>Flavobacteriales</taxon>
        <taxon>Flavobacteriaceae</taxon>
        <taxon>Flavobacterium</taxon>
    </lineage>
</organism>
<name>A0A444W715_9FLAO</name>
<feature type="coiled-coil region" evidence="1">
    <location>
        <begin position="736"/>
        <end position="763"/>
    </location>
</feature>
<evidence type="ECO:0000256" key="1">
    <source>
        <dbReference type="SAM" id="Coils"/>
    </source>
</evidence>
<keyword evidence="3" id="KW-1185">Reference proteome</keyword>
<proteinExistence type="predicted"/>
<dbReference type="AlphaFoldDB" id="A0A444W715"/>
<protein>
    <submittedName>
        <fullName evidence="2">Uncharacterized protein</fullName>
    </submittedName>
</protein>
<keyword evidence="1" id="KW-0175">Coiled coil</keyword>
<dbReference type="Proteomes" id="UP000289775">
    <property type="component" value="Unassembled WGS sequence"/>
</dbReference>
<gene>
    <name evidence="2" type="ORF">NU09_2947</name>
</gene>
<evidence type="ECO:0000313" key="3">
    <source>
        <dbReference type="Proteomes" id="UP000289775"/>
    </source>
</evidence>
<evidence type="ECO:0000313" key="2">
    <source>
        <dbReference type="EMBL" id="RYJ41573.1"/>
    </source>
</evidence>
<dbReference type="NCBIfam" id="NF038190">
    <property type="entry name" value="VI_Cas13b"/>
    <property type="match status" value="1"/>
</dbReference>